<feature type="domain" description="HTH marR-type" evidence="1">
    <location>
        <begin position="13"/>
        <end position="153"/>
    </location>
</feature>
<dbReference type="GO" id="GO:0003700">
    <property type="term" value="F:DNA-binding transcription factor activity"/>
    <property type="evidence" value="ECO:0007669"/>
    <property type="project" value="InterPro"/>
</dbReference>
<dbReference type="InterPro" id="IPR036388">
    <property type="entry name" value="WH-like_DNA-bd_sf"/>
</dbReference>
<keyword evidence="3" id="KW-1185">Reference proteome</keyword>
<dbReference type="Proteomes" id="UP000199103">
    <property type="component" value="Chromosome I"/>
</dbReference>
<protein>
    <submittedName>
        <fullName evidence="2">DNA-binding transcriptional regulator, MarR family</fullName>
    </submittedName>
</protein>
<dbReference type="AlphaFoldDB" id="A0A1H1PKC6"/>
<keyword evidence="2" id="KW-0238">DNA-binding</keyword>
<dbReference type="PROSITE" id="PS50995">
    <property type="entry name" value="HTH_MARR_2"/>
    <property type="match status" value="1"/>
</dbReference>
<dbReference type="SUPFAM" id="SSF46785">
    <property type="entry name" value="Winged helix' DNA-binding domain"/>
    <property type="match status" value="1"/>
</dbReference>
<dbReference type="RefSeq" id="WP_231920175.1">
    <property type="nucleotide sequence ID" value="NZ_LT629772.1"/>
</dbReference>
<gene>
    <name evidence="2" type="ORF">SAMN04489812_0932</name>
</gene>
<dbReference type="PANTHER" id="PTHR33164:SF57">
    <property type="entry name" value="MARR-FAMILY TRANSCRIPTIONAL REGULATOR"/>
    <property type="match status" value="1"/>
</dbReference>
<dbReference type="InterPro" id="IPR000835">
    <property type="entry name" value="HTH_MarR-typ"/>
</dbReference>
<evidence type="ECO:0000313" key="3">
    <source>
        <dbReference type="Proteomes" id="UP000199103"/>
    </source>
</evidence>
<dbReference type="Gene3D" id="1.10.10.10">
    <property type="entry name" value="Winged helix-like DNA-binding domain superfamily/Winged helix DNA-binding domain"/>
    <property type="match status" value="1"/>
</dbReference>
<dbReference type="PANTHER" id="PTHR33164">
    <property type="entry name" value="TRANSCRIPTIONAL REGULATOR, MARR FAMILY"/>
    <property type="match status" value="1"/>
</dbReference>
<name>A0A1H1PKC6_9ACTN</name>
<accession>A0A1H1PKC6</accession>
<proteinExistence type="predicted"/>
<evidence type="ECO:0000313" key="2">
    <source>
        <dbReference type="EMBL" id="SDS11702.1"/>
    </source>
</evidence>
<organism evidence="2 3">
    <name type="scientific">Microlunatus soli</name>
    <dbReference type="NCBI Taxonomy" id="630515"/>
    <lineage>
        <taxon>Bacteria</taxon>
        <taxon>Bacillati</taxon>
        <taxon>Actinomycetota</taxon>
        <taxon>Actinomycetes</taxon>
        <taxon>Propionibacteriales</taxon>
        <taxon>Propionibacteriaceae</taxon>
        <taxon>Microlunatus</taxon>
    </lineage>
</organism>
<dbReference type="Pfam" id="PF12802">
    <property type="entry name" value="MarR_2"/>
    <property type="match status" value="1"/>
</dbReference>
<sequence>MPDSPQNPLAEHYADLMAVLPRLTQFGHAMNRGRLVEQALRDGGVSLDRPSMSVLMSLLLADEPLRIGEIARRMQVAGPHVTRLLHDLERRGLARRVSDPADARARLVELTPEGADAANGYVRSIVGWFGDALTDWSPEDLRTLGTLLTRLVDDLNTHVAEAAEESSDEASD</sequence>
<dbReference type="STRING" id="630515.SAMN04489812_0932"/>
<evidence type="ECO:0000259" key="1">
    <source>
        <dbReference type="PROSITE" id="PS50995"/>
    </source>
</evidence>
<dbReference type="SMART" id="SM00347">
    <property type="entry name" value="HTH_MARR"/>
    <property type="match status" value="1"/>
</dbReference>
<dbReference type="InterPro" id="IPR036390">
    <property type="entry name" value="WH_DNA-bd_sf"/>
</dbReference>
<dbReference type="GO" id="GO:0003677">
    <property type="term" value="F:DNA binding"/>
    <property type="evidence" value="ECO:0007669"/>
    <property type="project" value="UniProtKB-KW"/>
</dbReference>
<dbReference type="PRINTS" id="PR00598">
    <property type="entry name" value="HTHMARR"/>
</dbReference>
<dbReference type="InterPro" id="IPR039422">
    <property type="entry name" value="MarR/SlyA-like"/>
</dbReference>
<dbReference type="GO" id="GO:0006950">
    <property type="term" value="P:response to stress"/>
    <property type="evidence" value="ECO:0007669"/>
    <property type="project" value="TreeGrafter"/>
</dbReference>
<reference evidence="2 3" key="1">
    <citation type="submission" date="2016-10" db="EMBL/GenBank/DDBJ databases">
        <authorList>
            <person name="de Groot N.N."/>
        </authorList>
    </citation>
    <scope>NUCLEOTIDE SEQUENCE [LARGE SCALE GENOMIC DNA]</scope>
    <source>
        <strain evidence="2 3">DSM 21800</strain>
    </source>
</reference>
<dbReference type="EMBL" id="LT629772">
    <property type="protein sequence ID" value="SDS11702.1"/>
    <property type="molecule type" value="Genomic_DNA"/>
</dbReference>